<keyword evidence="1" id="KW-0378">Hydrolase</keyword>
<dbReference type="EMBL" id="CM039175">
    <property type="protein sequence ID" value="KAH9740120.1"/>
    <property type="molecule type" value="Genomic_DNA"/>
</dbReference>
<protein>
    <submittedName>
        <fullName evidence="1">ATP-dependent zinc metalloprotease ftsh 6</fullName>
    </submittedName>
</protein>
<sequence length="677" mass="73586">MSPAVSLSISHLPICKSQDIAKDTHIPKSTFRESPFHKTPTDVELSKRKLLNSTALGLLGGLSLVQPAKSAEPESPIEYTSNRMTYSRFLQYLDEGSVKKVDLFENGTVAIAEIYNQALDKIQRVKVQLPGLPQELLRKMKEKNVDFAAHPIEMNWGVSLLDFLANFGFPLLLLGSLFLRSSSVNSPGGPNLPFGLGSRSKAKFEMEPNTGVTFDDVAGVDEAKQDFQEIVQFLQTPEKFAAVGAKIPKGVLLVGPPGTGKTLLAKAIAGEAGVPFFSLSGSEFIEMFVGVGASRVRDLFNKAKANSPCLVFIDEIDAVGRQRGTGIGGGNDEREQTLNQLLTEMDGFTGNSGVIVIAATNRPEILDSALHRPGRFDRQVSVGLPDIRGREQILKVHSNNKKLDKDVSLSVIAMRTPGFSGADLANLMNEAAILAGRRGKANITLKEIDDSIDRIVAGMEGTKMTDGKNKILVAYHEIGHAVCATLTPGHDPVQKVTLIPRGQARGLTWFLPEEDPALISKQQLFARIVGGLGGRAAEEVIFGEAEITTGAAGDLQQITQIARQMVTRYGMSEIGPWTLIDPSVQSSDVVMRMLARNSMSEKLADDIDKTVRNIIESAYEVAKNHIRNNREAIDKLVDVLMEKETLSGDEFRAVLSEFTDVSADQVDRTPIRELISA</sequence>
<keyword evidence="1" id="KW-0645">Protease</keyword>
<keyword evidence="2" id="KW-1185">Reference proteome</keyword>
<proteinExistence type="predicted"/>
<organism evidence="1 2">
    <name type="scientific">Citrus sinensis</name>
    <name type="common">Sweet orange</name>
    <name type="synonym">Citrus aurantium var. sinensis</name>
    <dbReference type="NCBI Taxonomy" id="2711"/>
    <lineage>
        <taxon>Eukaryota</taxon>
        <taxon>Viridiplantae</taxon>
        <taxon>Streptophyta</taxon>
        <taxon>Embryophyta</taxon>
        <taxon>Tracheophyta</taxon>
        <taxon>Spermatophyta</taxon>
        <taxon>Magnoliopsida</taxon>
        <taxon>eudicotyledons</taxon>
        <taxon>Gunneridae</taxon>
        <taxon>Pentapetalae</taxon>
        <taxon>rosids</taxon>
        <taxon>malvids</taxon>
        <taxon>Sapindales</taxon>
        <taxon>Rutaceae</taxon>
        <taxon>Aurantioideae</taxon>
        <taxon>Citrus</taxon>
    </lineage>
</organism>
<gene>
    <name evidence="1" type="ORF">KPL71_019366</name>
</gene>
<dbReference type="Proteomes" id="UP000829398">
    <property type="component" value="Chromosome 6"/>
</dbReference>
<evidence type="ECO:0000313" key="2">
    <source>
        <dbReference type="Proteomes" id="UP000829398"/>
    </source>
</evidence>
<reference evidence="2" key="1">
    <citation type="journal article" date="2023" name="Hortic. Res.">
        <title>A chromosome-level phased genome enabling allele-level studies in sweet orange: a case study on citrus Huanglongbing tolerance.</title>
        <authorList>
            <person name="Wu B."/>
            <person name="Yu Q."/>
            <person name="Deng Z."/>
            <person name="Duan Y."/>
            <person name="Luo F."/>
            <person name="Gmitter F. Jr."/>
        </authorList>
    </citation>
    <scope>NUCLEOTIDE SEQUENCE [LARGE SCALE GENOMIC DNA]</scope>
    <source>
        <strain evidence="2">cv. Valencia</strain>
    </source>
</reference>
<comment type="caution">
    <text evidence="1">The sequence shown here is derived from an EMBL/GenBank/DDBJ whole genome shotgun (WGS) entry which is preliminary data.</text>
</comment>
<accession>A0ACB8K5U8</accession>
<evidence type="ECO:0000313" key="1">
    <source>
        <dbReference type="EMBL" id="KAH9740120.1"/>
    </source>
</evidence>
<keyword evidence="1" id="KW-0482">Metalloprotease</keyword>
<name>A0ACB8K5U8_CITSI</name>